<reference evidence="3" key="1">
    <citation type="submission" date="2015-09" db="EMBL/GenBank/DDBJ databases">
        <authorList>
            <person name="Daims H."/>
        </authorList>
    </citation>
    <scope>NUCLEOTIDE SEQUENCE [LARGE SCALE GENOMIC DNA]</scope>
</reference>
<keyword evidence="3" id="KW-1185">Reference proteome</keyword>
<keyword evidence="1" id="KW-1133">Transmembrane helix</keyword>
<organism evidence="2 3">
    <name type="scientific">Candidatus Nitrospira inopinata</name>
    <dbReference type="NCBI Taxonomy" id="1715989"/>
    <lineage>
        <taxon>Bacteria</taxon>
        <taxon>Pseudomonadati</taxon>
        <taxon>Nitrospirota</taxon>
        <taxon>Nitrospiria</taxon>
        <taxon>Nitrospirales</taxon>
        <taxon>Nitrospiraceae</taxon>
        <taxon>Nitrospira</taxon>
    </lineage>
</organism>
<keyword evidence="1" id="KW-0812">Transmembrane</keyword>
<feature type="transmembrane region" description="Helical" evidence="1">
    <location>
        <begin position="48"/>
        <end position="69"/>
    </location>
</feature>
<evidence type="ECO:0000256" key="1">
    <source>
        <dbReference type="SAM" id="Phobius"/>
    </source>
</evidence>
<sequence length="75" mass="7747">MLQTRRLWTVAGARATGALLTLGVFVGVKGREGGGRSFGGAARSKEMGAVISAAVTAQTPMMTVLTHVAKERCSL</sequence>
<name>A0A0S4KZY6_9BACT</name>
<feature type="transmembrane region" description="Helical" evidence="1">
    <location>
        <begin position="7"/>
        <end position="28"/>
    </location>
</feature>
<gene>
    <name evidence="2" type="ORF">NITINOP_3070</name>
</gene>
<evidence type="ECO:0000313" key="3">
    <source>
        <dbReference type="Proteomes" id="UP000066284"/>
    </source>
</evidence>
<accession>A0A0S4KZY6</accession>
<protein>
    <submittedName>
        <fullName evidence="2">Uncharacterized protein</fullName>
    </submittedName>
</protein>
<proteinExistence type="predicted"/>
<keyword evidence="1" id="KW-0472">Membrane</keyword>
<dbReference type="EMBL" id="LN885086">
    <property type="protein sequence ID" value="CUQ68043.1"/>
    <property type="molecule type" value="Genomic_DNA"/>
</dbReference>
<dbReference type="KEGG" id="nio:NITINOP_3070"/>
<dbReference type="AlphaFoldDB" id="A0A0S4KZY6"/>
<evidence type="ECO:0000313" key="2">
    <source>
        <dbReference type="EMBL" id="CUQ68043.1"/>
    </source>
</evidence>
<dbReference type="Proteomes" id="UP000066284">
    <property type="component" value="Chromosome 1"/>
</dbReference>